<name>A0ABN0WF79_9ACTN</name>
<protein>
    <recommendedName>
        <fullName evidence="1">DUF6745 domain-containing protein</fullName>
    </recommendedName>
</protein>
<keyword evidence="3" id="KW-1185">Reference proteome</keyword>
<gene>
    <name evidence="2" type="ORF">GCM10010151_26520</name>
</gene>
<feature type="domain" description="DUF6745" evidence="1">
    <location>
        <begin position="199"/>
        <end position="257"/>
    </location>
</feature>
<evidence type="ECO:0000313" key="3">
    <source>
        <dbReference type="Proteomes" id="UP001501822"/>
    </source>
</evidence>
<dbReference type="RefSeq" id="WP_252802993.1">
    <property type="nucleotide sequence ID" value="NZ_BAAABM010000016.1"/>
</dbReference>
<sequence>MIAPARRSDAAEPLKAGLRIRSTLGLWQEATEIRREWLASGLSTRPADRPAAEHHLTRIYARILRPRPRFHWVDSPQQAMSFVTGLPTLDSLYARIRDPRQRGTPPLASDLAMAAAQLRGTLSAGVAHTDPELSAVRRGKNKEPWPELPPSRAFDAGVPLGVVLHQGVLAALHRSLAQGFRVPVRNTLAGGGPVPVCWYGQQDAAWVAYYDTLRRLGLASYGPDALDHLGDWAALARSCGWWWPGEDVCVVVERPELVLTEPVPGARHDEVRLRRGGVRYRDGWHPLLT</sequence>
<dbReference type="Proteomes" id="UP001501822">
    <property type="component" value="Unassembled WGS sequence"/>
</dbReference>
<organism evidence="2 3">
    <name type="scientific">Actinoallomurus spadix</name>
    <dbReference type="NCBI Taxonomy" id="79912"/>
    <lineage>
        <taxon>Bacteria</taxon>
        <taxon>Bacillati</taxon>
        <taxon>Actinomycetota</taxon>
        <taxon>Actinomycetes</taxon>
        <taxon>Streptosporangiales</taxon>
        <taxon>Thermomonosporaceae</taxon>
        <taxon>Actinoallomurus</taxon>
    </lineage>
</organism>
<dbReference type="EMBL" id="BAAABM010000016">
    <property type="protein sequence ID" value="GAA0335523.1"/>
    <property type="molecule type" value="Genomic_DNA"/>
</dbReference>
<evidence type="ECO:0000313" key="2">
    <source>
        <dbReference type="EMBL" id="GAA0335523.1"/>
    </source>
</evidence>
<accession>A0ABN0WF79</accession>
<comment type="caution">
    <text evidence="2">The sequence shown here is derived from an EMBL/GenBank/DDBJ whole genome shotgun (WGS) entry which is preliminary data.</text>
</comment>
<dbReference type="InterPro" id="IPR046633">
    <property type="entry name" value="DUF6745"/>
</dbReference>
<reference evidence="2 3" key="1">
    <citation type="journal article" date="2019" name="Int. J. Syst. Evol. Microbiol.">
        <title>The Global Catalogue of Microorganisms (GCM) 10K type strain sequencing project: providing services to taxonomists for standard genome sequencing and annotation.</title>
        <authorList>
            <consortium name="The Broad Institute Genomics Platform"/>
            <consortium name="The Broad Institute Genome Sequencing Center for Infectious Disease"/>
            <person name="Wu L."/>
            <person name="Ma J."/>
        </authorList>
    </citation>
    <scope>NUCLEOTIDE SEQUENCE [LARGE SCALE GENOMIC DNA]</scope>
    <source>
        <strain evidence="2 3">JCM 3146</strain>
    </source>
</reference>
<proteinExistence type="predicted"/>
<evidence type="ECO:0000259" key="1">
    <source>
        <dbReference type="Pfam" id="PF20530"/>
    </source>
</evidence>
<dbReference type="Pfam" id="PF20530">
    <property type="entry name" value="DUF6745"/>
    <property type="match status" value="1"/>
</dbReference>